<comment type="caution">
    <text evidence="2">The sequence shown here is derived from an EMBL/GenBank/DDBJ whole genome shotgun (WGS) entry which is preliminary data.</text>
</comment>
<feature type="non-terminal residue" evidence="2">
    <location>
        <position position="1"/>
    </location>
</feature>
<evidence type="ECO:0000313" key="2">
    <source>
        <dbReference type="EMBL" id="KAK5598875.1"/>
    </source>
</evidence>
<keyword evidence="1" id="KW-0472">Membrane</keyword>
<dbReference type="EMBL" id="JAHHUM010002992">
    <property type="protein sequence ID" value="KAK5598875.1"/>
    <property type="molecule type" value="Genomic_DNA"/>
</dbReference>
<sequence>PLGDLPPWVKYNVLLLPWSLWVQTAVVSWVLPNVFRALVVSPVWYWVVLLPDLPGTAAAFWSQVYMLLLGAVDNMLSTVLTTLTNVYFQAVGGVFDRYMTLLTFLYQTDFQLSSSSGNGRVQEKFACKLLSLQLAPKIFSNHYIPPLSHSISWPLHKSAGAMITLPEQLFTTEETYGRLLFRQQVTVSPCRPPATSGQPRDEPYAYHLDLMPCPTGCHTLRHHDQAGVKSSRGGSGAQSLMYDTPALTLPFFFSTHSSPSSFLFHFRSNALHVPASDSDLHDVIGLCFPAAL</sequence>
<keyword evidence="1" id="KW-1133">Transmembrane helix</keyword>
<organism evidence="2 3">
    <name type="scientific">Crenichthys baileyi</name>
    <name type="common">White River springfish</name>
    <dbReference type="NCBI Taxonomy" id="28760"/>
    <lineage>
        <taxon>Eukaryota</taxon>
        <taxon>Metazoa</taxon>
        <taxon>Chordata</taxon>
        <taxon>Craniata</taxon>
        <taxon>Vertebrata</taxon>
        <taxon>Euteleostomi</taxon>
        <taxon>Actinopterygii</taxon>
        <taxon>Neopterygii</taxon>
        <taxon>Teleostei</taxon>
        <taxon>Neoteleostei</taxon>
        <taxon>Acanthomorphata</taxon>
        <taxon>Ovalentaria</taxon>
        <taxon>Atherinomorphae</taxon>
        <taxon>Cyprinodontiformes</taxon>
        <taxon>Goodeidae</taxon>
        <taxon>Crenichthys</taxon>
    </lineage>
</organism>
<evidence type="ECO:0000313" key="3">
    <source>
        <dbReference type="Proteomes" id="UP001311232"/>
    </source>
</evidence>
<proteinExistence type="predicted"/>
<feature type="transmembrane region" description="Helical" evidence="1">
    <location>
        <begin position="12"/>
        <end position="31"/>
    </location>
</feature>
<feature type="transmembrane region" description="Helical" evidence="1">
    <location>
        <begin position="43"/>
        <end position="66"/>
    </location>
</feature>
<accession>A0AAV9QQX9</accession>
<dbReference type="AlphaFoldDB" id="A0AAV9QQX9"/>
<name>A0AAV9QQX9_9TELE</name>
<reference evidence="2 3" key="1">
    <citation type="submission" date="2021-06" db="EMBL/GenBank/DDBJ databases">
        <authorList>
            <person name="Palmer J.M."/>
        </authorList>
    </citation>
    <scope>NUCLEOTIDE SEQUENCE [LARGE SCALE GENOMIC DNA]</scope>
    <source>
        <strain evidence="2 3">MEX-2019</strain>
        <tissue evidence="2">Muscle</tissue>
    </source>
</reference>
<evidence type="ECO:0000256" key="1">
    <source>
        <dbReference type="SAM" id="Phobius"/>
    </source>
</evidence>
<protein>
    <submittedName>
        <fullName evidence="2">Uncharacterized protein</fullName>
    </submittedName>
</protein>
<keyword evidence="1" id="KW-0812">Transmembrane</keyword>
<keyword evidence="3" id="KW-1185">Reference proteome</keyword>
<gene>
    <name evidence="2" type="ORF">CRENBAI_002780</name>
</gene>
<dbReference type="Proteomes" id="UP001311232">
    <property type="component" value="Unassembled WGS sequence"/>
</dbReference>